<dbReference type="Proteomes" id="UP000076715">
    <property type="component" value="Unassembled WGS sequence"/>
</dbReference>
<proteinExistence type="predicted"/>
<accession>A0A163CL87</accession>
<gene>
    <name evidence="1" type="ORF">AWE51_03555</name>
</gene>
<dbReference type="AlphaFoldDB" id="A0A163CL87"/>
<name>A0A163CL87_9FLAO</name>
<evidence type="ECO:0000313" key="2">
    <source>
        <dbReference type="Proteomes" id="UP000076715"/>
    </source>
</evidence>
<protein>
    <submittedName>
        <fullName evidence="1">Uncharacterized protein</fullName>
    </submittedName>
</protein>
<reference evidence="1 2" key="1">
    <citation type="submission" date="2016-01" db="EMBL/GenBank/DDBJ databases">
        <title>The draft genome sequence of Aquimarina sp. RZW4-3-2.</title>
        <authorList>
            <person name="Wang Y."/>
        </authorList>
    </citation>
    <scope>NUCLEOTIDE SEQUENCE [LARGE SCALE GENOMIC DNA]</scope>
    <source>
        <strain evidence="1 2">RZW4-3-2</strain>
    </source>
</reference>
<keyword evidence="2" id="KW-1185">Reference proteome</keyword>
<comment type="caution">
    <text evidence="1">The sequence shown here is derived from an EMBL/GenBank/DDBJ whole genome shotgun (WGS) entry which is preliminary data.</text>
</comment>
<organism evidence="1 2">
    <name type="scientific">Aquimarina aggregata</name>
    <dbReference type="NCBI Taxonomy" id="1642818"/>
    <lineage>
        <taxon>Bacteria</taxon>
        <taxon>Pseudomonadati</taxon>
        <taxon>Bacteroidota</taxon>
        <taxon>Flavobacteriia</taxon>
        <taxon>Flavobacteriales</taxon>
        <taxon>Flavobacteriaceae</taxon>
        <taxon>Aquimarina</taxon>
    </lineage>
</organism>
<evidence type="ECO:0000313" key="1">
    <source>
        <dbReference type="EMBL" id="KZS42530.1"/>
    </source>
</evidence>
<dbReference type="EMBL" id="LQRT01000002">
    <property type="protein sequence ID" value="KZS42530.1"/>
    <property type="molecule type" value="Genomic_DNA"/>
</dbReference>
<sequence length="59" mass="6854">MINDNVQKGPMDVLLYNLSRILEFEYRGTKNNILDVESFVNGIDILKTINKNVETIIRK</sequence>